<protein>
    <submittedName>
        <fullName evidence="5">Regulatory LuxR family protein</fullName>
    </submittedName>
</protein>
<accession>A0A4Q7U2V1</accession>
<evidence type="ECO:0000259" key="4">
    <source>
        <dbReference type="PROSITE" id="PS50043"/>
    </source>
</evidence>
<gene>
    <name evidence="5" type="ORF">EV139_0692</name>
</gene>
<dbReference type="PROSITE" id="PS50043">
    <property type="entry name" value="HTH_LUXR_2"/>
    <property type="match status" value="1"/>
</dbReference>
<comment type="caution">
    <text evidence="5">The sequence shown here is derived from an EMBL/GenBank/DDBJ whole genome shotgun (WGS) entry which is preliminary data.</text>
</comment>
<name>A0A4Q7U2V1_9MICO</name>
<sequence>MDSGVAVRNSSALRQLDDAVREFEAACAQEPISIALSYFDQYALEVWFGSVPNRLRGTLGNLMARGAPENSIAGAVYAFLLGDPLPTTLRGTRIADAVLPEAEPFARMFEHRLRGRTAEATAAGAEIMARRLHMHPVFDRRGGWNLFLSVQLGTTAMLAGDMPQALLHFAEARMHPPAPVLRFLVREACAKAALLEACDGDPGLARQYLTEAQVIERSTSWSEPGVDAIIAVVEAMLDPDLEAAERFMASVQLGQVGEMWPFYAIARNRVLADRGAYAESERLLELLDGMSFPRTPGVGYPGSIVSLLRASLLLGLDNPRGAEPYLDAADPELPRTHLMQAVLSLNMGQPRRALQLMLDMPEHGRELRQVALWRHGVLAAAHLRLDQHDECRNVLERALRLPGRFTARDAREFDDAVREFAATEVTGWPEVFAPAGPFARATAVTGRHLTEREIEVLALLASGRTREEIAATQFISLNTLKTQLRSVYRKLEVSQRSAAVLEAQRRGLI</sequence>
<keyword evidence="1" id="KW-0805">Transcription regulation</keyword>
<dbReference type="PANTHER" id="PTHR44688:SF16">
    <property type="entry name" value="DNA-BINDING TRANSCRIPTIONAL ACTIVATOR DEVR_DOSR"/>
    <property type="match status" value="1"/>
</dbReference>
<dbReference type="PANTHER" id="PTHR44688">
    <property type="entry name" value="DNA-BINDING TRANSCRIPTIONAL ACTIVATOR DEVR_DOSR"/>
    <property type="match status" value="1"/>
</dbReference>
<dbReference type="Gene3D" id="1.25.40.10">
    <property type="entry name" value="Tetratricopeptide repeat domain"/>
    <property type="match status" value="1"/>
</dbReference>
<feature type="domain" description="HTH luxR-type" evidence="4">
    <location>
        <begin position="442"/>
        <end position="507"/>
    </location>
</feature>
<dbReference type="SMART" id="SM00421">
    <property type="entry name" value="HTH_LUXR"/>
    <property type="match status" value="1"/>
</dbReference>
<dbReference type="SUPFAM" id="SSF48452">
    <property type="entry name" value="TPR-like"/>
    <property type="match status" value="1"/>
</dbReference>
<dbReference type="Pfam" id="PF00196">
    <property type="entry name" value="GerE"/>
    <property type="match status" value="1"/>
</dbReference>
<dbReference type="InterPro" id="IPR000792">
    <property type="entry name" value="Tscrpt_reg_LuxR_C"/>
</dbReference>
<dbReference type="Proteomes" id="UP000291832">
    <property type="component" value="Unassembled WGS sequence"/>
</dbReference>
<reference evidence="5 6" key="1">
    <citation type="journal article" date="2015" name="Stand. Genomic Sci.">
        <title>Genomic Encyclopedia of Bacterial and Archaeal Type Strains, Phase III: the genomes of soil and plant-associated and newly described type strains.</title>
        <authorList>
            <person name="Whitman W.B."/>
            <person name="Woyke T."/>
            <person name="Klenk H.P."/>
            <person name="Zhou Y."/>
            <person name="Lilburn T.G."/>
            <person name="Beck B.J."/>
            <person name="De Vos P."/>
            <person name="Vandamme P."/>
            <person name="Eisen J.A."/>
            <person name="Garrity G."/>
            <person name="Hugenholtz P."/>
            <person name="Kyrpides N.C."/>
        </authorList>
    </citation>
    <scope>NUCLEOTIDE SEQUENCE [LARGE SCALE GENOMIC DNA]</scope>
    <source>
        <strain evidence="5 6">RF6</strain>
    </source>
</reference>
<dbReference type="SUPFAM" id="SSF46894">
    <property type="entry name" value="C-terminal effector domain of the bipartite response regulators"/>
    <property type="match status" value="1"/>
</dbReference>
<proteinExistence type="predicted"/>
<evidence type="ECO:0000256" key="1">
    <source>
        <dbReference type="ARBA" id="ARBA00023015"/>
    </source>
</evidence>
<dbReference type="GO" id="GO:0003677">
    <property type="term" value="F:DNA binding"/>
    <property type="evidence" value="ECO:0007669"/>
    <property type="project" value="UniProtKB-KW"/>
</dbReference>
<dbReference type="RefSeq" id="WP_157992976.1">
    <property type="nucleotide sequence ID" value="NZ_QYAG01000001.1"/>
</dbReference>
<dbReference type="GO" id="GO:0006355">
    <property type="term" value="P:regulation of DNA-templated transcription"/>
    <property type="evidence" value="ECO:0007669"/>
    <property type="project" value="InterPro"/>
</dbReference>
<evidence type="ECO:0000256" key="2">
    <source>
        <dbReference type="ARBA" id="ARBA00023125"/>
    </source>
</evidence>
<organism evidence="5 6">
    <name type="scientific">Leucobacter luti</name>
    <dbReference type="NCBI Taxonomy" id="340320"/>
    <lineage>
        <taxon>Bacteria</taxon>
        <taxon>Bacillati</taxon>
        <taxon>Actinomycetota</taxon>
        <taxon>Actinomycetes</taxon>
        <taxon>Micrococcales</taxon>
        <taxon>Microbacteriaceae</taxon>
        <taxon>Leucobacter</taxon>
    </lineage>
</organism>
<evidence type="ECO:0000256" key="3">
    <source>
        <dbReference type="ARBA" id="ARBA00023163"/>
    </source>
</evidence>
<dbReference type="Gene3D" id="1.10.10.10">
    <property type="entry name" value="Winged helix-like DNA-binding domain superfamily/Winged helix DNA-binding domain"/>
    <property type="match status" value="1"/>
</dbReference>
<evidence type="ECO:0000313" key="6">
    <source>
        <dbReference type="Proteomes" id="UP000291832"/>
    </source>
</evidence>
<dbReference type="PRINTS" id="PR00038">
    <property type="entry name" value="HTHLUXR"/>
</dbReference>
<dbReference type="InterPro" id="IPR036388">
    <property type="entry name" value="WH-like_DNA-bd_sf"/>
</dbReference>
<dbReference type="AlphaFoldDB" id="A0A4Q7U2V1"/>
<dbReference type="OrthoDB" id="3178268at2"/>
<dbReference type="EMBL" id="SHKI01000003">
    <property type="protein sequence ID" value="RZT66572.1"/>
    <property type="molecule type" value="Genomic_DNA"/>
</dbReference>
<dbReference type="InterPro" id="IPR011990">
    <property type="entry name" value="TPR-like_helical_dom_sf"/>
</dbReference>
<keyword evidence="6" id="KW-1185">Reference proteome</keyword>
<evidence type="ECO:0000313" key="5">
    <source>
        <dbReference type="EMBL" id="RZT66572.1"/>
    </source>
</evidence>
<dbReference type="CDD" id="cd06170">
    <property type="entry name" value="LuxR_C_like"/>
    <property type="match status" value="1"/>
</dbReference>
<keyword evidence="2" id="KW-0238">DNA-binding</keyword>
<keyword evidence="3" id="KW-0804">Transcription</keyword>
<dbReference type="InterPro" id="IPR016032">
    <property type="entry name" value="Sig_transdc_resp-reg_C-effctor"/>
</dbReference>